<comment type="similarity">
    <text evidence="3">Belongs to the HARBI1 family.</text>
</comment>
<evidence type="ECO:0000256" key="3">
    <source>
        <dbReference type="ARBA" id="ARBA00006958"/>
    </source>
</evidence>
<protein>
    <recommendedName>
        <fullName evidence="8">DDE Tnp4 domain-containing protein</fullName>
    </recommendedName>
</protein>
<dbReference type="GO" id="GO:0004518">
    <property type="term" value="F:nuclease activity"/>
    <property type="evidence" value="ECO:0007669"/>
    <property type="project" value="UniProtKB-KW"/>
</dbReference>
<keyword evidence="10" id="KW-1185">Reference proteome</keyword>
<sequence length="276" mass="30868">MNTVGFDSTTPKTAEEWEAVATAYYEDWQFPNCLGALDGKHIAIQAPPKEGSAFFNYKGFHSIILLALVDAKYRFLYVDVGANGRSGDAGVFKDSTLLKGIEEGRLGIPEGKALPSTDNIQPMVIVGDDAFPLRKFLLKPYPDRLDDCSETERSMRRVFDYRLSRARRCAEHAFGLLVQRFGIFKTAINLTPEKVTKLTLAAVALHNFLISNKDIVYMQRPELGRGECLPSLNAPKDMDLVPSMTSHSVRDSFKSFFNGVGRVPWQENLAPRKTNQ</sequence>
<keyword evidence="6" id="KW-0378">Hydrolase</keyword>
<evidence type="ECO:0000259" key="8">
    <source>
        <dbReference type="Pfam" id="PF13359"/>
    </source>
</evidence>
<dbReference type="InterPro" id="IPR045249">
    <property type="entry name" value="HARBI1-like"/>
</dbReference>
<organism evidence="9 10">
    <name type="scientific">Elysia marginata</name>
    <dbReference type="NCBI Taxonomy" id="1093978"/>
    <lineage>
        <taxon>Eukaryota</taxon>
        <taxon>Metazoa</taxon>
        <taxon>Spiralia</taxon>
        <taxon>Lophotrochozoa</taxon>
        <taxon>Mollusca</taxon>
        <taxon>Gastropoda</taxon>
        <taxon>Heterobranchia</taxon>
        <taxon>Euthyneura</taxon>
        <taxon>Panpulmonata</taxon>
        <taxon>Sacoglossa</taxon>
        <taxon>Placobranchoidea</taxon>
        <taxon>Plakobranchidae</taxon>
        <taxon>Elysia</taxon>
    </lineage>
</organism>
<evidence type="ECO:0000256" key="5">
    <source>
        <dbReference type="ARBA" id="ARBA00022723"/>
    </source>
</evidence>
<dbReference type="PANTHER" id="PTHR22930">
    <property type="match status" value="1"/>
</dbReference>
<evidence type="ECO:0000256" key="1">
    <source>
        <dbReference type="ARBA" id="ARBA00001968"/>
    </source>
</evidence>
<dbReference type="GO" id="GO:0016787">
    <property type="term" value="F:hydrolase activity"/>
    <property type="evidence" value="ECO:0007669"/>
    <property type="project" value="UniProtKB-KW"/>
</dbReference>
<dbReference type="EMBL" id="BMAT01005050">
    <property type="protein sequence ID" value="GFR86328.1"/>
    <property type="molecule type" value="Genomic_DNA"/>
</dbReference>
<gene>
    <name evidence="9" type="ORF">ElyMa_002464700</name>
</gene>
<dbReference type="InterPro" id="IPR027806">
    <property type="entry name" value="HARBI1_dom"/>
</dbReference>
<dbReference type="Proteomes" id="UP000762676">
    <property type="component" value="Unassembled WGS sequence"/>
</dbReference>
<dbReference type="AlphaFoldDB" id="A0AAV4GN37"/>
<evidence type="ECO:0000256" key="7">
    <source>
        <dbReference type="ARBA" id="ARBA00023242"/>
    </source>
</evidence>
<comment type="subcellular location">
    <subcellularLocation>
        <location evidence="2">Nucleus</location>
    </subcellularLocation>
</comment>
<dbReference type="GO" id="GO:0005634">
    <property type="term" value="C:nucleus"/>
    <property type="evidence" value="ECO:0007669"/>
    <property type="project" value="UniProtKB-SubCell"/>
</dbReference>
<reference evidence="9 10" key="1">
    <citation type="journal article" date="2021" name="Elife">
        <title>Chloroplast acquisition without the gene transfer in kleptoplastic sea slugs, Plakobranchus ocellatus.</title>
        <authorList>
            <person name="Maeda T."/>
            <person name="Takahashi S."/>
            <person name="Yoshida T."/>
            <person name="Shimamura S."/>
            <person name="Takaki Y."/>
            <person name="Nagai Y."/>
            <person name="Toyoda A."/>
            <person name="Suzuki Y."/>
            <person name="Arimoto A."/>
            <person name="Ishii H."/>
            <person name="Satoh N."/>
            <person name="Nishiyama T."/>
            <person name="Hasebe M."/>
            <person name="Maruyama T."/>
            <person name="Minagawa J."/>
            <person name="Obokata J."/>
            <person name="Shigenobu S."/>
        </authorList>
    </citation>
    <scope>NUCLEOTIDE SEQUENCE [LARGE SCALE GENOMIC DNA]</scope>
</reference>
<proteinExistence type="inferred from homology"/>
<comment type="cofactor">
    <cofactor evidence="1">
        <name>a divalent metal cation</name>
        <dbReference type="ChEBI" id="CHEBI:60240"/>
    </cofactor>
</comment>
<keyword evidence="5" id="KW-0479">Metal-binding</keyword>
<evidence type="ECO:0000313" key="10">
    <source>
        <dbReference type="Proteomes" id="UP000762676"/>
    </source>
</evidence>
<dbReference type="PANTHER" id="PTHR22930:SF258">
    <property type="entry name" value="PROTEIN ALP1-LIKE ISOFORM X1"/>
    <property type="match status" value="1"/>
</dbReference>
<evidence type="ECO:0000256" key="4">
    <source>
        <dbReference type="ARBA" id="ARBA00022722"/>
    </source>
</evidence>
<accession>A0AAV4GN37</accession>
<keyword evidence="4" id="KW-0540">Nuclease</keyword>
<dbReference type="GO" id="GO:0046872">
    <property type="term" value="F:metal ion binding"/>
    <property type="evidence" value="ECO:0007669"/>
    <property type="project" value="UniProtKB-KW"/>
</dbReference>
<name>A0AAV4GN37_9GAST</name>
<comment type="caution">
    <text evidence="9">The sequence shown here is derived from an EMBL/GenBank/DDBJ whole genome shotgun (WGS) entry which is preliminary data.</text>
</comment>
<evidence type="ECO:0000256" key="6">
    <source>
        <dbReference type="ARBA" id="ARBA00022801"/>
    </source>
</evidence>
<dbReference type="Pfam" id="PF13359">
    <property type="entry name" value="DDE_Tnp_4"/>
    <property type="match status" value="1"/>
</dbReference>
<evidence type="ECO:0000313" key="9">
    <source>
        <dbReference type="EMBL" id="GFR86328.1"/>
    </source>
</evidence>
<keyword evidence="7" id="KW-0539">Nucleus</keyword>
<evidence type="ECO:0000256" key="2">
    <source>
        <dbReference type="ARBA" id="ARBA00004123"/>
    </source>
</evidence>
<feature type="domain" description="DDE Tnp4" evidence="8">
    <location>
        <begin position="37"/>
        <end position="207"/>
    </location>
</feature>